<dbReference type="RefSeq" id="WP_071546134.1">
    <property type="nucleotide sequence ID" value="NZ_LKAQ01000004.1"/>
</dbReference>
<dbReference type="AlphaFoldDB" id="A0A1J5MY14"/>
<feature type="transmembrane region" description="Helical" evidence="1">
    <location>
        <begin position="64"/>
        <end position="82"/>
    </location>
</feature>
<feature type="transmembrane region" description="Helical" evidence="1">
    <location>
        <begin position="41"/>
        <end position="58"/>
    </location>
</feature>
<evidence type="ECO:0000313" key="2">
    <source>
        <dbReference type="EMBL" id="OIQ50724.1"/>
    </source>
</evidence>
<evidence type="ECO:0000256" key="1">
    <source>
        <dbReference type="SAM" id="Phobius"/>
    </source>
</evidence>
<evidence type="ECO:0008006" key="4">
    <source>
        <dbReference type="Google" id="ProtNLM"/>
    </source>
</evidence>
<protein>
    <recommendedName>
        <fullName evidence="4">Zinc-ribbon domain-containing protein</fullName>
    </recommendedName>
</protein>
<dbReference type="OrthoDB" id="9808089at2"/>
<keyword evidence="1" id="KW-0812">Transmembrane</keyword>
<comment type="caution">
    <text evidence="2">The sequence shown here is derived from an EMBL/GenBank/DDBJ whole genome shotgun (WGS) entry which is preliminary data.</text>
</comment>
<proteinExistence type="predicted"/>
<keyword evidence="1" id="KW-0472">Membrane</keyword>
<dbReference type="Proteomes" id="UP000181901">
    <property type="component" value="Unassembled WGS sequence"/>
</dbReference>
<keyword evidence="3" id="KW-1185">Reference proteome</keyword>
<dbReference type="EMBL" id="LKAQ01000004">
    <property type="protein sequence ID" value="OIQ50724.1"/>
    <property type="molecule type" value="Genomic_DNA"/>
</dbReference>
<keyword evidence="1" id="KW-1133">Transmembrane helix</keyword>
<reference evidence="2 3" key="1">
    <citation type="submission" date="2015-09" db="EMBL/GenBank/DDBJ databases">
        <title>Genome of Desulfovibrio dechloracetivorans BerOc1, a mercury methylating strain isolated from highly hydrocarbons and metals contaminated coastal sediments.</title>
        <authorList>
            <person name="Goni Urriza M."/>
            <person name="Gassie C."/>
            <person name="Bouchez O."/>
            <person name="Klopp C."/>
            <person name="Ranchou-Peyruse A."/>
            <person name="Remy G."/>
        </authorList>
    </citation>
    <scope>NUCLEOTIDE SEQUENCE [LARGE SCALE GENOMIC DNA]</scope>
    <source>
        <strain evidence="2 3">BerOc1</strain>
    </source>
</reference>
<organism evidence="2 3">
    <name type="scientific">Pseudodesulfovibrio hydrargyri</name>
    <dbReference type="NCBI Taxonomy" id="2125990"/>
    <lineage>
        <taxon>Bacteria</taxon>
        <taxon>Pseudomonadati</taxon>
        <taxon>Thermodesulfobacteriota</taxon>
        <taxon>Desulfovibrionia</taxon>
        <taxon>Desulfovibrionales</taxon>
        <taxon>Desulfovibrionaceae</taxon>
    </lineage>
</organism>
<accession>A0A1J5MY14</accession>
<sequence>MKCPICGAAVRPHASRCRNCGRPLARTNDALKRTMPLSPRLAMLCGAGLAVAGGLLLLYGADEFATVLLGLGLPLALIGLLMR</sequence>
<gene>
    <name evidence="2" type="ORF">BerOc1_02665</name>
</gene>
<name>A0A1J5MY14_9BACT</name>
<evidence type="ECO:0000313" key="3">
    <source>
        <dbReference type="Proteomes" id="UP000181901"/>
    </source>
</evidence>